<keyword evidence="2" id="KW-1185">Reference proteome</keyword>
<organism evidence="1 2">
    <name type="scientific">Perkinsus olseni</name>
    <name type="common">Perkinsus atlanticus</name>
    <dbReference type="NCBI Taxonomy" id="32597"/>
    <lineage>
        <taxon>Eukaryota</taxon>
        <taxon>Sar</taxon>
        <taxon>Alveolata</taxon>
        <taxon>Perkinsozoa</taxon>
        <taxon>Perkinsea</taxon>
        <taxon>Perkinsida</taxon>
        <taxon>Perkinsidae</taxon>
        <taxon>Perkinsus</taxon>
    </lineage>
</organism>
<protein>
    <submittedName>
        <fullName evidence="1">Uncharacterized protein</fullName>
    </submittedName>
</protein>
<dbReference type="Proteomes" id="UP000553632">
    <property type="component" value="Unassembled WGS sequence"/>
</dbReference>
<evidence type="ECO:0000313" key="2">
    <source>
        <dbReference type="Proteomes" id="UP000553632"/>
    </source>
</evidence>
<dbReference type="AlphaFoldDB" id="A0A7J6UQV5"/>
<comment type="caution">
    <text evidence="1">The sequence shown here is derived from an EMBL/GenBank/DDBJ whole genome shotgun (WGS) entry which is preliminary data.</text>
</comment>
<gene>
    <name evidence="1" type="ORF">FOZ63_012362</name>
</gene>
<sequence>SQAWIDTDFDEGFFFDMDKTGESGLWEALGFRIKRLMGELVETRRQRKPEPAPDEFIVTAPYADAILSVQDRVICLAGKHQFGKALATGRS</sequence>
<dbReference type="EMBL" id="JABANO010000269">
    <property type="protein sequence ID" value="KAF4759376.1"/>
    <property type="molecule type" value="Genomic_DNA"/>
</dbReference>
<feature type="non-terminal residue" evidence="1">
    <location>
        <position position="1"/>
    </location>
</feature>
<reference evidence="1 2" key="1">
    <citation type="submission" date="2020-04" db="EMBL/GenBank/DDBJ databases">
        <title>Perkinsus olseni comparative genomics.</title>
        <authorList>
            <person name="Bogema D.R."/>
        </authorList>
    </citation>
    <scope>NUCLEOTIDE SEQUENCE [LARGE SCALE GENOMIC DNA]</scope>
    <source>
        <strain evidence="1 2">ATCC PRA-207</strain>
    </source>
</reference>
<proteinExistence type="predicted"/>
<name>A0A7J6UQV5_PEROL</name>
<accession>A0A7J6UQV5</accession>
<evidence type="ECO:0000313" key="1">
    <source>
        <dbReference type="EMBL" id="KAF4759376.1"/>
    </source>
</evidence>